<dbReference type="InterPro" id="IPR016032">
    <property type="entry name" value="Sig_transdc_resp-reg_C-effctor"/>
</dbReference>
<dbReference type="InterPro" id="IPR036388">
    <property type="entry name" value="WH-like_DNA-bd_sf"/>
</dbReference>
<keyword evidence="1" id="KW-0597">Phosphoprotein</keyword>
<dbReference type="GO" id="GO:0005829">
    <property type="term" value="C:cytosol"/>
    <property type="evidence" value="ECO:0007669"/>
    <property type="project" value="TreeGrafter"/>
</dbReference>
<dbReference type="Gene3D" id="1.10.10.10">
    <property type="entry name" value="Winged helix-like DNA-binding domain superfamily/Winged helix DNA-binding domain"/>
    <property type="match status" value="1"/>
</dbReference>
<dbReference type="STRING" id="485916.Dtox_1382"/>
<evidence type="ECO:0000256" key="2">
    <source>
        <dbReference type="ARBA" id="ARBA00023012"/>
    </source>
</evidence>
<evidence type="ECO:0000313" key="6">
    <source>
        <dbReference type="EMBL" id="ACV62258.1"/>
    </source>
</evidence>
<dbReference type="SUPFAM" id="SSF46894">
    <property type="entry name" value="C-terminal effector domain of the bipartite response regulators"/>
    <property type="match status" value="1"/>
</dbReference>
<name>C8W6G9_DESAS</name>
<dbReference type="Pfam" id="PF00486">
    <property type="entry name" value="Trans_reg_C"/>
    <property type="match status" value="1"/>
</dbReference>
<evidence type="ECO:0000256" key="4">
    <source>
        <dbReference type="PROSITE-ProRule" id="PRU01091"/>
    </source>
</evidence>
<evidence type="ECO:0000256" key="1">
    <source>
        <dbReference type="ARBA" id="ARBA00022553"/>
    </source>
</evidence>
<feature type="DNA-binding region" description="OmpR/PhoB-type" evidence="4">
    <location>
        <begin position="176"/>
        <end position="275"/>
    </location>
</feature>
<dbReference type="CDD" id="cd00383">
    <property type="entry name" value="trans_reg_C"/>
    <property type="match status" value="1"/>
</dbReference>
<dbReference type="GO" id="GO:0032993">
    <property type="term" value="C:protein-DNA complex"/>
    <property type="evidence" value="ECO:0007669"/>
    <property type="project" value="TreeGrafter"/>
</dbReference>
<dbReference type="PANTHER" id="PTHR48111:SF40">
    <property type="entry name" value="PHOSPHATE REGULON TRANSCRIPTIONAL REGULATORY PROTEIN PHOB"/>
    <property type="match status" value="1"/>
</dbReference>
<dbReference type="InterPro" id="IPR001867">
    <property type="entry name" value="OmpR/PhoB-type_DNA-bd"/>
</dbReference>
<evidence type="ECO:0000259" key="5">
    <source>
        <dbReference type="PROSITE" id="PS51755"/>
    </source>
</evidence>
<dbReference type="FunFam" id="1.10.10.10:FF:000018">
    <property type="entry name" value="DNA-binding response regulator ResD"/>
    <property type="match status" value="1"/>
</dbReference>
<evidence type="ECO:0000313" key="7">
    <source>
        <dbReference type="Proteomes" id="UP000002217"/>
    </source>
</evidence>
<dbReference type="EMBL" id="CP001720">
    <property type="protein sequence ID" value="ACV62258.1"/>
    <property type="molecule type" value="Genomic_DNA"/>
</dbReference>
<dbReference type="GO" id="GO:0000156">
    <property type="term" value="F:phosphorelay response regulator activity"/>
    <property type="evidence" value="ECO:0007669"/>
    <property type="project" value="TreeGrafter"/>
</dbReference>
<sequence>MFNKSLLVQIDLMKIIYDLEDCIAVVTDKLGKILTVSKKAEKVFPNWVDNYLINYIVYDNRRFLELFKKLEEKTCVFNWEMFFSFAGNLSYLEITVIKLTEYYLLLANENSTKIEYIDRITTLTGEINILNQKLSGRNVKNIVSPVNTGSPKENLMIAMSAERINLTPHLSDINITKKIVYPDFEICAVTRKVTVNEKNVRLTSREFELLWLMASHPNQIFTRNNLLTTIWEADSAGDDNTVTVHIRRLRKKIEVNPNKPRYIKTVWGVGYRFELYI</sequence>
<dbReference type="InterPro" id="IPR039420">
    <property type="entry name" value="WalR-like"/>
</dbReference>
<dbReference type="PANTHER" id="PTHR48111">
    <property type="entry name" value="REGULATOR OF RPOS"/>
    <property type="match status" value="1"/>
</dbReference>
<keyword evidence="7" id="KW-1185">Reference proteome</keyword>
<keyword evidence="2" id="KW-0902">Two-component regulatory system</keyword>
<keyword evidence="3 4" id="KW-0238">DNA-binding</keyword>
<dbReference type="KEGG" id="dae:Dtox_1382"/>
<dbReference type="eggNOG" id="COG0745">
    <property type="taxonomic scope" value="Bacteria"/>
</dbReference>
<dbReference type="HOGENOM" id="CLU_1003725_0_0_9"/>
<gene>
    <name evidence="6" type="ordered locus">Dtox_1382</name>
</gene>
<dbReference type="GO" id="GO:0006355">
    <property type="term" value="P:regulation of DNA-templated transcription"/>
    <property type="evidence" value="ECO:0007669"/>
    <property type="project" value="InterPro"/>
</dbReference>
<dbReference type="AlphaFoldDB" id="C8W6G9"/>
<dbReference type="Proteomes" id="UP000002217">
    <property type="component" value="Chromosome"/>
</dbReference>
<proteinExistence type="predicted"/>
<protein>
    <submittedName>
        <fullName evidence="6">Putative two component transcriptional regulator, winged helix family</fullName>
    </submittedName>
</protein>
<reference evidence="6 7" key="1">
    <citation type="journal article" date="2009" name="Stand. Genomic Sci.">
        <title>Complete genome sequence of Desulfotomaculum acetoxidans type strain (5575).</title>
        <authorList>
            <person name="Spring S."/>
            <person name="Lapidus A."/>
            <person name="Schroder M."/>
            <person name="Gleim D."/>
            <person name="Sims D."/>
            <person name="Meincke L."/>
            <person name="Glavina Del Rio T."/>
            <person name="Tice H."/>
            <person name="Copeland A."/>
            <person name="Cheng J.F."/>
            <person name="Lucas S."/>
            <person name="Chen F."/>
            <person name="Nolan M."/>
            <person name="Bruce D."/>
            <person name="Goodwin L."/>
            <person name="Pitluck S."/>
            <person name="Ivanova N."/>
            <person name="Mavromatis K."/>
            <person name="Mikhailova N."/>
            <person name="Pati A."/>
            <person name="Chen A."/>
            <person name="Palaniappan K."/>
            <person name="Land M."/>
            <person name="Hauser L."/>
            <person name="Chang Y.J."/>
            <person name="Jeffries C.D."/>
            <person name="Chain P."/>
            <person name="Saunders E."/>
            <person name="Brettin T."/>
            <person name="Detter J.C."/>
            <person name="Goker M."/>
            <person name="Bristow J."/>
            <person name="Eisen J.A."/>
            <person name="Markowitz V."/>
            <person name="Hugenholtz P."/>
            <person name="Kyrpides N.C."/>
            <person name="Klenk H.P."/>
            <person name="Han C."/>
        </authorList>
    </citation>
    <scope>NUCLEOTIDE SEQUENCE [LARGE SCALE GENOMIC DNA]</scope>
    <source>
        <strain evidence="7">ATCC 49208 / DSM 771 / VKM B-1644</strain>
    </source>
</reference>
<accession>C8W6G9</accession>
<dbReference type="PROSITE" id="PS51755">
    <property type="entry name" value="OMPR_PHOB"/>
    <property type="match status" value="1"/>
</dbReference>
<feature type="domain" description="OmpR/PhoB-type" evidence="5">
    <location>
        <begin position="176"/>
        <end position="275"/>
    </location>
</feature>
<dbReference type="GO" id="GO:0000976">
    <property type="term" value="F:transcription cis-regulatory region binding"/>
    <property type="evidence" value="ECO:0007669"/>
    <property type="project" value="TreeGrafter"/>
</dbReference>
<organism evidence="6 7">
    <name type="scientific">Desulfofarcimen acetoxidans (strain ATCC 49208 / DSM 771 / KCTC 5769 / VKM B-1644 / 5575)</name>
    <name type="common">Desulfotomaculum acetoxidans</name>
    <dbReference type="NCBI Taxonomy" id="485916"/>
    <lineage>
        <taxon>Bacteria</taxon>
        <taxon>Bacillati</taxon>
        <taxon>Bacillota</taxon>
        <taxon>Clostridia</taxon>
        <taxon>Eubacteriales</taxon>
        <taxon>Peptococcaceae</taxon>
        <taxon>Desulfofarcimen</taxon>
    </lineage>
</organism>
<dbReference type="SMART" id="SM00862">
    <property type="entry name" value="Trans_reg_C"/>
    <property type="match status" value="1"/>
</dbReference>
<evidence type="ECO:0000256" key="3">
    <source>
        <dbReference type="ARBA" id="ARBA00023125"/>
    </source>
</evidence>